<dbReference type="GO" id="GO:0007409">
    <property type="term" value="P:axonogenesis"/>
    <property type="evidence" value="ECO:0007669"/>
    <property type="project" value="TreeGrafter"/>
</dbReference>
<proteinExistence type="predicted"/>
<evidence type="ECO:0000256" key="6">
    <source>
        <dbReference type="ARBA" id="ARBA00023136"/>
    </source>
</evidence>
<dbReference type="EMBL" id="GL439408">
    <property type="protein sequence ID" value="EFN67330.1"/>
    <property type="molecule type" value="Genomic_DNA"/>
</dbReference>
<organism evidence="12">
    <name type="scientific">Camponotus floridanus</name>
    <name type="common">Florida carpenter ant</name>
    <dbReference type="NCBI Taxonomy" id="104421"/>
    <lineage>
        <taxon>Eukaryota</taxon>
        <taxon>Metazoa</taxon>
        <taxon>Ecdysozoa</taxon>
        <taxon>Arthropoda</taxon>
        <taxon>Hexapoda</taxon>
        <taxon>Insecta</taxon>
        <taxon>Pterygota</taxon>
        <taxon>Neoptera</taxon>
        <taxon>Endopterygota</taxon>
        <taxon>Hymenoptera</taxon>
        <taxon>Apocrita</taxon>
        <taxon>Aculeata</taxon>
        <taxon>Formicoidea</taxon>
        <taxon>Formicidae</taxon>
        <taxon>Formicinae</taxon>
        <taxon>Camponotus</taxon>
    </lineage>
</organism>
<accession>E2AGR7</accession>
<evidence type="ECO:0000256" key="4">
    <source>
        <dbReference type="ARBA" id="ARBA00022725"/>
    </source>
</evidence>
<sequence length="2637" mass="302307">MPSAKDEHDSSYRRNIWNVFKLNNWILGLIGIWPVTIRGIGRHAYKIAIAVCNFTFSFALVPCALHIIYDQKDIIIRLKIGGLLIFGFAAMIKYCILAIRRPKIHRCIEYMKSDWWQVTFKSDRKVMLKFAAISRNLTMIGASFMYTAGIIYYLILIPFFFEHKVNNQTVRPLVFPIYSKFHQFQISPIYEIVYAAHCMCGYIIYSVTSGTYGLAALFATHACGQIEIIVSRLEDLLSGESWKQSSKIHQRIAAIVKDHVRVVRFTIVVEEVLQEVCLVEFISSICTICLLEYACIVVTFKTDHTIMLKYATTGRNLTIIGASFMYTAGIIYHIILPFCSEHKINNQTIRPLVYPTYSKFRQSQISPIYEIVYVAHCMCGYTIYSVTAGACGLAALFATHACGQIQIIISRLENLLEGENFKQSPNVHQRIAAIVKNHVRVVRFAAVVEEVLQEVCLVELSSSLCTICLLEYYCIVDWQDDDRISLATYFILFVSFCFNVYMLCYIGELLMEKSSQIGHICYMINWYQISPKFARSLILIIAMASHPIKISAGRIADLSLLTFVNVTFRSDREQMLKYAAAGRKLTIILTSFMYSSSVIYYLILPFFSEHIINNETVRPLVFPIYSKFRQFQISPVYEIVYVAHCMCEYTLCSVTVGTCGLAALFVTHACGQIEVILSRLEDLVNGKNFMQNPNIHRRIAAIVKSHVRVVRFAAVVEEVLQEVCLVELSSSLCTICLLEYYCIVDWQDDDRISLATYFILFVSFCFNVYMLCYIGELLMEKSSQIGHICYMINWYQISPKFARSLILIIAMASHPIKISAGRIADLSLLTFVNVKFNSDRELMMKYAATGRRLSIISTTSMYIAGFIYHTILPFCTVHKAGNETIRPLVYPTYSEFYQTQISPIYEIVYLAHCICGYTMYSVTAGSCGLAAIFVTHACGQIDVITSRLEDLSRGKNFQQSSDVNQRIAAIVSGHVRILRFCAAVDEILQEVCLLEFASSIFTMCLPEYYCIVSSQIGSVCFMIDWYQLPTKAVRSLVLVIAISNHPIKISVGRMIDLSLATFGNIIGGIPVECLTGEPAAIWSGWRTLGDRELVREASAKGTHIKLAYKCLAYRRHCSVEQACIYFNEEVENWVSELLNKKQVYRASHILRNMGKDSVEYIFTVSTKSKDAALRNYLCEYMINVSGFKNEHVAAWNIIKSIIEHEEKYKYGIYIKKETYDIKLLLNRSFGCGITLEELDATLSLPSCNIDKTEFLRNVDQKLCLAHCTQECHTEEDNLKLTQLFNVLTDMCNAKDHYEDALIRGIVESINYISDDFNAYLKTNYLASLTLIFLQLSQMKGALSNEANTSEKNKLMRDIFTNKVALKIGEHIISQEVLQFALTHIPNMQYIIEDQIKKDDITVYELLDGYKNLNAKQLFKWRLKNESMPTFTNENLIKKYGHKEILTYRYYLKEGRPNMAAYTLEYTQAKLLGNVSSQRKFKAALYAHILALRNLDKSDIVCSCIVFIELLKIDSSNLRLHVTVANYVQEQLNISIGNLLENVVYKNQTDLMSVISYLEQSFQKHLLDKILTRNSEQFIEALKIWNIIVRFAQVHNCVLPDTLLKYLADHDLWFEFIAVSHIFAYPINQESPVSSSSICGTDIDAIDTEHTFNTTSLDNDLWLIILNCHQSQDPPRALINASRSNLMPILAILATCYEPSSIAAYCYCWIVISTKREDILLDYEECLEQQIWPSDKVSELLNKMIQYGYINTVNRAYKIFMPDSILNLFFEFMMRTISYNEFKDSQQYLMEFKSQCSSLKSNKIMDWDSVHFTYLKNLYWVASVATRCIVTALGYGFQSTPLRIKFLETLIKCDFSADLPVAVPDFQCLLDIIKLLQKTDITLNFKAVTISDNVHNFDTEIQRCIKDLIVIENYSIALELASRARLNSCEIILAQYRNIFKKSINVNDKINSVFWMQCAQDFNKYNVPSHIAVEFFVEHAKEVISHKERYEVLKLAYETLKNTEIEQQTIDTLEMAMWKSCILAGPENVQFDCDDYIFNKLKTELLSGLDRLQVVCSLIDEDEKKSVEILINKLLDLGKLDIALRISMMFNYNHKDLQILMLCLSLAEGEISPTDLTVQQKSLLEETNKNKQQKYGIFRRALQRFSSSSSLNTVSSETSKTNDTMITNNHQLQMECISILEKLSESLKHGNEICLRIISCYKLAARLGKTYQSLLVLSNPIKFLRETIENGQEDFIFIWGYSMHSHFHLIMELCSDTSLLGLKLLKTAQSMLGRYISTHDEKKNVAGLKIIVELLIRSHDCFTASCNMEGIASVLRKCQNLANMLQIFKHWALLVRLVTGVGRFTEMNYIFQILKENDQFESLLGQGLDKVPGLKMALLEFLKRQCPDDKELFTLVALHFRLYYEIALMWENEAKEVISNLISDVLKEYGRGVTPVEIKFTRNDNIQKQLQLAITNFTHATQYYLQDKKLNLANQCAHQAQLIALQLGLLHALPHNQQAVCLLNLKSDELDKILSQILNFPQALIVTRAYNYHTDWANLIYHHCILKSETKYLKEFMMVNNLTSTIVQDCARRYCLEKSINHSMTNNMKTLISELSDVECKYKLASQLGFKDIVEEMLNNPLVGSYLKDTIWKKGYTS</sequence>
<evidence type="ECO:0000313" key="11">
    <source>
        <dbReference type="EMBL" id="EFN67330.1"/>
    </source>
</evidence>
<dbReference type="Pfam" id="PF14649">
    <property type="entry name" value="Spatacsin_C"/>
    <property type="match status" value="1"/>
</dbReference>
<dbReference type="GO" id="GO:0048489">
    <property type="term" value="P:synaptic vesicle transport"/>
    <property type="evidence" value="ECO:0007669"/>
    <property type="project" value="TreeGrafter"/>
</dbReference>
<keyword evidence="6 9" id="KW-0472">Membrane</keyword>
<keyword evidence="4" id="KW-0552">Olfaction</keyword>
<keyword evidence="2" id="KW-0716">Sensory transduction</keyword>
<feature type="transmembrane region" description="Helical" evidence="9">
    <location>
        <begin position="754"/>
        <end position="774"/>
    </location>
</feature>
<reference evidence="11 12" key="1">
    <citation type="journal article" date="2010" name="Science">
        <title>Genomic comparison of the ants Camponotus floridanus and Harpegnathos saltator.</title>
        <authorList>
            <person name="Bonasio R."/>
            <person name="Zhang G."/>
            <person name="Ye C."/>
            <person name="Mutti N.S."/>
            <person name="Fang X."/>
            <person name="Qin N."/>
            <person name="Donahue G."/>
            <person name="Yang P."/>
            <person name="Li Q."/>
            <person name="Li C."/>
            <person name="Zhang P."/>
            <person name="Huang Z."/>
            <person name="Berger S.L."/>
            <person name="Reinberg D."/>
            <person name="Wang J."/>
            <person name="Liebig J."/>
        </authorList>
    </citation>
    <scope>NUCLEOTIDE SEQUENCE [LARGE SCALE GENOMIC DNA]</scope>
    <source>
        <strain evidence="12">C129</strain>
    </source>
</reference>
<name>E2AGR7_CAMFO</name>
<dbReference type="GO" id="GO:0007165">
    <property type="term" value="P:signal transduction"/>
    <property type="evidence" value="ECO:0007669"/>
    <property type="project" value="UniProtKB-KW"/>
</dbReference>
<feature type="transmembrane region" description="Helical" evidence="9">
    <location>
        <begin position="22"/>
        <end position="40"/>
    </location>
</feature>
<dbReference type="OrthoDB" id="6617147at2759"/>
<gene>
    <name evidence="11" type="ORF">EAG_04791</name>
</gene>
<keyword evidence="3 9" id="KW-0812">Transmembrane</keyword>
<feature type="transmembrane region" description="Helical" evidence="9">
    <location>
        <begin position="853"/>
        <end position="872"/>
    </location>
</feature>
<feature type="transmembrane region" description="Helical" evidence="9">
    <location>
        <begin position="585"/>
        <end position="603"/>
    </location>
</feature>
<dbReference type="FunCoup" id="E2AGR7">
    <property type="interactions" value="1274"/>
</dbReference>
<evidence type="ECO:0000259" key="10">
    <source>
        <dbReference type="Pfam" id="PF14649"/>
    </source>
</evidence>
<dbReference type="GO" id="GO:0030425">
    <property type="term" value="C:dendrite"/>
    <property type="evidence" value="ECO:0007669"/>
    <property type="project" value="TreeGrafter"/>
</dbReference>
<evidence type="ECO:0000256" key="7">
    <source>
        <dbReference type="ARBA" id="ARBA00023170"/>
    </source>
</evidence>
<feature type="transmembrane region" description="Helical" evidence="9">
    <location>
        <begin position="74"/>
        <end position="96"/>
    </location>
</feature>
<evidence type="ECO:0000256" key="8">
    <source>
        <dbReference type="ARBA" id="ARBA00023224"/>
    </source>
</evidence>
<evidence type="ECO:0000256" key="2">
    <source>
        <dbReference type="ARBA" id="ARBA00022606"/>
    </source>
</evidence>
<feature type="transmembrane region" description="Helical" evidence="9">
    <location>
        <begin position="137"/>
        <end position="161"/>
    </location>
</feature>
<dbReference type="InterPro" id="IPR004117">
    <property type="entry name" value="7tm6_olfct_rcpt"/>
</dbReference>
<evidence type="ECO:0000256" key="5">
    <source>
        <dbReference type="ARBA" id="ARBA00022989"/>
    </source>
</evidence>
<dbReference type="GO" id="GO:0004984">
    <property type="term" value="F:olfactory receptor activity"/>
    <property type="evidence" value="ECO:0007669"/>
    <property type="project" value="InterPro"/>
</dbReference>
<dbReference type="GO" id="GO:0005549">
    <property type="term" value="F:odorant binding"/>
    <property type="evidence" value="ECO:0007669"/>
    <property type="project" value="InterPro"/>
</dbReference>
<keyword evidence="7" id="KW-0675">Receptor</keyword>
<comment type="subcellular location">
    <subcellularLocation>
        <location evidence="1">Membrane</location>
        <topology evidence="1">Multi-pass membrane protein</topology>
    </subcellularLocation>
</comment>
<feature type="transmembrane region" description="Helical" evidence="9">
    <location>
        <begin position="486"/>
        <end position="506"/>
    </location>
</feature>
<keyword evidence="5 9" id="KW-1133">Transmembrane helix</keyword>
<dbReference type="GO" id="GO:0030424">
    <property type="term" value="C:axon"/>
    <property type="evidence" value="ECO:0007669"/>
    <property type="project" value="TreeGrafter"/>
</dbReference>
<keyword evidence="8" id="KW-0807">Transducer</keyword>
<dbReference type="Pfam" id="PF02949">
    <property type="entry name" value="7tm_6"/>
    <property type="match status" value="4"/>
</dbReference>
<keyword evidence="12" id="KW-1185">Reference proteome</keyword>
<dbReference type="PANTHER" id="PTHR13650:SF0">
    <property type="entry name" value="SPATACSIN"/>
    <property type="match status" value="1"/>
</dbReference>
<evidence type="ECO:0000313" key="12">
    <source>
        <dbReference type="Proteomes" id="UP000000311"/>
    </source>
</evidence>
<dbReference type="GO" id="GO:0008088">
    <property type="term" value="P:axo-dendritic transport"/>
    <property type="evidence" value="ECO:0007669"/>
    <property type="project" value="TreeGrafter"/>
</dbReference>
<dbReference type="GO" id="GO:0016020">
    <property type="term" value="C:membrane"/>
    <property type="evidence" value="ECO:0007669"/>
    <property type="project" value="UniProtKB-SubCell"/>
</dbReference>
<dbReference type="InterPro" id="IPR028107">
    <property type="entry name" value="Spatacsin_C_dom"/>
</dbReference>
<dbReference type="GO" id="GO:0005737">
    <property type="term" value="C:cytoplasm"/>
    <property type="evidence" value="ECO:0007669"/>
    <property type="project" value="TreeGrafter"/>
</dbReference>
<dbReference type="InParanoid" id="E2AGR7"/>
<evidence type="ECO:0000256" key="9">
    <source>
        <dbReference type="SAM" id="Phobius"/>
    </source>
</evidence>
<dbReference type="GO" id="GO:0045202">
    <property type="term" value="C:synapse"/>
    <property type="evidence" value="ECO:0007669"/>
    <property type="project" value="TreeGrafter"/>
</dbReference>
<dbReference type="GO" id="GO:0007268">
    <property type="term" value="P:chemical synaptic transmission"/>
    <property type="evidence" value="ECO:0007669"/>
    <property type="project" value="TreeGrafter"/>
</dbReference>
<dbReference type="Proteomes" id="UP000000311">
    <property type="component" value="Unassembled WGS sequence"/>
</dbReference>
<dbReference type="InterPro" id="IPR028103">
    <property type="entry name" value="Spatacsin"/>
</dbReference>
<dbReference type="PANTHER" id="PTHR13650">
    <property type="entry name" value="SPATACSIN"/>
    <property type="match status" value="1"/>
</dbReference>
<evidence type="ECO:0000256" key="3">
    <source>
        <dbReference type="ARBA" id="ARBA00022692"/>
    </source>
</evidence>
<feature type="domain" description="Spatacsin C-terminal" evidence="10">
    <location>
        <begin position="2258"/>
        <end position="2574"/>
    </location>
</feature>
<protein>
    <submittedName>
        <fullName evidence="11">Spatacsin</fullName>
    </submittedName>
</protein>
<feature type="transmembrane region" description="Helical" evidence="9">
    <location>
        <begin position="47"/>
        <end position="68"/>
    </location>
</feature>
<evidence type="ECO:0000256" key="1">
    <source>
        <dbReference type="ARBA" id="ARBA00004141"/>
    </source>
</evidence>
<dbReference type="STRING" id="104421.E2AGR7"/>